<reference evidence="5 6" key="1">
    <citation type="submission" date="2023-06" db="EMBL/GenBank/DDBJ databases">
        <title>Roseiconus lacunae JC819 isolated from Gulf of Mannar region, Tamil Nadu.</title>
        <authorList>
            <person name="Pk S."/>
            <person name="Ch S."/>
            <person name="Ch V.R."/>
        </authorList>
    </citation>
    <scope>NUCLEOTIDE SEQUENCE [LARGE SCALE GENOMIC DNA]</scope>
    <source>
        <strain evidence="5 6">JC819</strain>
    </source>
</reference>
<dbReference type="InterPro" id="IPR021796">
    <property type="entry name" value="Tll0287-like_dom"/>
</dbReference>
<gene>
    <name evidence="5" type="ORF">QTN89_16330</name>
</gene>
<evidence type="ECO:0000313" key="6">
    <source>
        <dbReference type="Proteomes" id="UP001239462"/>
    </source>
</evidence>
<dbReference type="Pfam" id="PF11845">
    <property type="entry name" value="Tll0287-like"/>
    <property type="match status" value="1"/>
</dbReference>
<name>A0ABT7PKK4_9BACT</name>
<dbReference type="Gene3D" id="1.10.287.950">
    <property type="entry name" value="Methyl-accepting chemotaxis protein"/>
    <property type="match status" value="1"/>
</dbReference>
<evidence type="ECO:0000259" key="4">
    <source>
        <dbReference type="PROSITE" id="PS50111"/>
    </source>
</evidence>
<dbReference type="Pfam" id="PF00015">
    <property type="entry name" value="MCPsignal"/>
    <property type="match status" value="1"/>
</dbReference>
<keyword evidence="3" id="KW-1133">Transmembrane helix</keyword>
<comment type="caution">
    <text evidence="5">The sequence shown here is derived from an EMBL/GenBank/DDBJ whole genome shotgun (WGS) entry which is preliminary data.</text>
</comment>
<sequence>MSFISRLSPKTRVLMLGVVLPAFLAVVLAWMYYNDAKSKAVQHCIEKGLSLCVSAEATRNYMQAQWDDGIYNTEMLRDLKERGEDEKLLSTLPIIAAFNSINHVADKGEFSYSIPALRPRNRDHAATEFQLEALSELKATGADQLVRINDETNTAHLFRPIRLDQSCLICHGDPATSETLWGNSTGTDVTGYPMEGMKKGEMYGAFEIVQSLEPAQQAAAAALAKASIAVIVMLAVSSVFSQLVLRSIRDDQSKKASEIGSAVGTEVANDTAKIASSIEEFSMNVGNIADYARHASDNAKHVVSLVESTHTQSQALDTSTREIGSVVQLIESIAEQTNLLALNATIEAARAGEVGKGFAVVAGEVKGLAQQTADATGVITEKIESVQHTAIRLLADIKQVQETISSIDSNQDAISQAVSQQQDATTEISQSIHRVLQSSQTLADRLKLND</sequence>
<dbReference type="PROSITE" id="PS50111">
    <property type="entry name" value="CHEMOTAXIS_TRANSDUC_2"/>
    <property type="match status" value="1"/>
</dbReference>
<keyword evidence="1 2" id="KW-0807">Transducer</keyword>
<organism evidence="5 6">
    <name type="scientific">Roseiconus lacunae</name>
    <dbReference type="NCBI Taxonomy" id="2605694"/>
    <lineage>
        <taxon>Bacteria</taxon>
        <taxon>Pseudomonadati</taxon>
        <taxon>Planctomycetota</taxon>
        <taxon>Planctomycetia</taxon>
        <taxon>Pirellulales</taxon>
        <taxon>Pirellulaceae</taxon>
        <taxon>Roseiconus</taxon>
    </lineage>
</organism>
<dbReference type="Proteomes" id="UP001239462">
    <property type="component" value="Unassembled WGS sequence"/>
</dbReference>
<dbReference type="InterPro" id="IPR004089">
    <property type="entry name" value="MCPsignal_dom"/>
</dbReference>
<keyword evidence="6" id="KW-1185">Reference proteome</keyword>
<evidence type="ECO:0000256" key="2">
    <source>
        <dbReference type="PROSITE-ProRule" id="PRU00284"/>
    </source>
</evidence>
<keyword evidence="3" id="KW-0472">Membrane</keyword>
<feature type="transmembrane region" description="Helical" evidence="3">
    <location>
        <begin position="12"/>
        <end position="33"/>
    </location>
</feature>
<accession>A0ABT7PKK4</accession>
<dbReference type="RefSeq" id="WP_149498405.1">
    <property type="nucleotide sequence ID" value="NZ_CP141221.1"/>
</dbReference>
<dbReference type="PANTHER" id="PTHR32089">
    <property type="entry name" value="METHYL-ACCEPTING CHEMOTAXIS PROTEIN MCPB"/>
    <property type="match status" value="1"/>
</dbReference>
<keyword evidence="3" id="KW-0812">Transmembrane</keyword>
<proteinExistence type="predicted"/>
<feature type="domain" description="Methyl-accepting transducer" evidence="4">
    <location>
        <begin position="266"/>
        <end position="450"/>
    </location>
</feature>
<dbReference type="SUPFAM" id="SSF58104">
    <property type="entry name" value="Methyl-accepting chemotaxis protein (MCP) signaling domain"/>
    <property type="match status" value="1"/>
</dbReference>
<dbReference type="SMART" id="SM00283">
    <property type="entry name" value="MA"/>
    <property type="match status" value="1"/>
</dbReference>
<protein>
    <submittedName>
        <fullName evidence="5">Methyl-accepting chemotaxis protein</fullName>
    </submittedName>
</protein>
<evidence type="ECO:0000313" key="5">
    <source>
        <dbReference type="EMBL" id="MDM4017017.1"/>
    </source>
</evidence>
<dbReference type="PANTHER" id="PTHR32089:SF112">
    <property type="entry name" value="LYSOZYME-LIKE PROTEIN-RELATED"/>
    <property type="match status" value="1"/>
</dbReference>
<dbReference type="EMBL" id="JASZZN010000011">
    <property type="protein sequence ID" value="MDM4017017.1"/>
    <property type="molecule type" value="Genomic_DNA"/>
</dbReference>
<evidence type="ECO:0000256" key="1">
    <source>
        <dbReference type="ARBA" id="ARBA00023224"/>
    </source>
</evidence>
<evidence type="ECO:0000256" key="3">
    <source>
        <dbReference type="SAM" id="Phobius"/>
    </source>
</evidence>